<dbReference type="EMBL" id="BALG01000252">
    <property type="protein sequence ID" value="GAC43779.1"/>
    <property type="molecule type" value="Genomic_DNA"/>
</dbReference>
<keyword evidence="2" id="KW-1185">Reference proteome</keyword>
<dbReference type="OrthoDB" id="2086981at2"/>
<name>M9M3Z3_PAEPP</name>
<evidence type="ECO:0000313" key="2">
    <source>
        <dbReference type="Proteomes" id="UP000029453"/>
    </source>
</evidence>
<protein>
    <submittedName>
        <fullName evidence="1">Uncharacterized protein</fullName>
    </submittedName>
</protein>
<evidence type="ECO:0000313" key="1">
    <source>
        <dbReference type="EMBL" id="GAC43779.1"/>
    </source>
</evidence>
<organism evidence="1 2">
    <name type="scientific">Paenibacillus popilliae ATCC 14706</name>
    <dbReference type="NCBI Taxonomy" id="1212764"/>
    <lineage>
        <taxon>Bacteria</taxon>
        <taxon>Bacillati</taxon>
        <taxon>Bacillota</taxon>
        <taxon>Bacilli</taxon>
        <taxon>Bacillales</taxon>
        <taxon>Paenibacillaceae</taxon>
        <taxon>Paenibacillus</taxon>
    </lineage>
</organism>
<reference evidence="1 2" key="1">
    <citation type="submission" date="2012-10" db="EMBL/GenBank/DDBJ databases">
        <title>Draft Genome Sequence of Paenibacillus popilliae ATCC 14706T.</title>
        <authorList>
            <person name="Iiyama K."/>
            <person name="Mori K."/>
            <person name="Mon H."/>
            <person name="Chieda Y."/>
            <person name="Lee J.M."/>
            <person name="Kusakabe T."/>
            <person name="Tashiro K."/>
            <person name="Asano S."/>
            <person name="Yasunaga-Aoki C."/>
            <person name="Shimizu S."/>
        </authorList>
    </citation>
    <scope>NUCLEOTIDE SEQUENCE [LARGE SCALE GENOMIC DNA]</scope>
    <source>
        <strain evidence="1 2">ATCC 14706</strain>
    </source>
</reference>
<dbReference type="Proteomes" id="UP000029453">
    <property type="component" value="Unassembled WGS sequence"/>
</dbReference>
<dbReference type="RefSeq" id="WP_006287485.1">
    <property type="nucleotide sequence ID" value="NZ_BALG01000252.1"/>
</dbReference>
<proteinExistence type="predicted"/>
<accession>M9M3Z3</accession>
<sequence>MQENWERWEPVSGLSSKYYIKSLSDSIEGFKLFLFDANDEKKKVEVVFEDSVHAYRSTDESFRQSTINTINERYGTEFYAEWTFFKVTNSGYIRWLSEQSYGIAESEPLIHFSILAGDSIVDVIAAYEPKIKKS</sequence>
<comment type="caution">
    <text evidence="1">The sequence shown here is derived from an EMBL/GenBank/DDBJ whole genome shotgun (WGS) entry which is preliminary data.</text>
</comment>
<dbReference type="AlphaFoldDB" id="M9M3Z3"/>
<gene>
    <name evidence="1" type="ORF">PPOP_3179</name>
</gene>